<dbReference type="GO" id="GO:0045995">
    <property type="term" value="P:regulation of embryonic development"/>
    <property type="evidence" value="ECO:0007669"/>
    <property type="project" value="UniProtKB-ARBA"/>
</dbReference>
<comment type="caution">
    <text evidence="15">The sequence shown here is derived from an EMBL/GenBank/DDBJ whole genome shotgun (WGS) entry which is preliminary data.</text>
</comment>
<evidence type="ECO:0000256" key="7">
    <source>
        <dbReference type="ARBA" id="ARBA00022989"/>
    </source>
</evidence>
<keyword evidence="6 14" id="KW-0812">Transmembrane</keyword>
<evidence type="ECO:0000256" key="13">
    <source>
        <dbReference type="SAM" id="MobiDB-lite"/>
    </source>
</evidence>
<evidence type="ECO:0000256" key="5">
    <source>
        <dbReference type="ARBA" id="ARBA00022679"/>
    </source>
</evidence>
<evidence type="ECO:0000256" key="9">
    <source>
        <dbReference type="ARBA" id="ARBA00023136"/>
    </source>
</evidence>
<keyword evidence="16" id="KW-1185">Reference proteome</keyword>
<dbReference type="InterPro" id="IPR050324">
    <property type="entry name" value="CDP-alcohol_PTase-I"/>
</dbReference>
<dbReference type="GO" id="GO:0030145">
    <property type="term" value="F:manganese ion binding"/>
    <property type="evidence" value="ECO:0007669"/>
    <property type="project" value="UniProtKB-ARBA"/>
</dbReference>
<feature type="transmembrane region" description="Helical" evidence="14">
    <location>
        <begin position="511"/>
        <end position="533"/>
    </location>
</feature>
<comment type="subcellular location">
    <subcellularLocation>
        <location evidence="2">Membrane</location>
        <topology evidence="2">Multi-pass membrane protein</topology>
    </subcellularLocation>
</comment>
<dbReference type="InterPro" id="IPR000462">
    <property type="entry name" value="CDP-OH_P_trans"/>
</dbReference>
<evidence type="ECO:0000256" key="4">
    <source>
        <dbReference type="ARBA" id="ARBA00022516"/>
    </source>
</evidence>
<keyword evidence="9 14" id="KW-0472">Membrane</keyword>
<dbReference type="PROSITE" id="PS00379">
    <property type="entry name" value="CDP_ALCOHOL_P_TRANSF"/>
    <property type="match status" value="1"/>
</dbReference>
<name>A0A176WHM7_MARPO</name>
<feature type="region of interest" description="Disordered" evidence="13">
    <location>
        <begin position="338"/>
        <end position="367"/>
    </location>
</feature>
<dbReference type="InterPro" id="IPR043130">
    <property type="entry name" value="CDP-OH_PTrfase_TM_dom"/>
</dbReference>
<dbReference type="EMBL" id="LVLJ01000960">
    <property type="protein sequence ID" value="OAE31805.1"/>
    <property type="molecule type" value="Genomic_DNA"/>
</dbReference>
<feature type="transmembrane region" description="Helical" evidence="14">
    <location>
        <begin position="539"/>
        <end position="561"/>
    </location>
</feature>
<feature type="region of interest" description="Disordered" evidence="13">
    <location>
        <begin position="1"/>
        <end position="69"/>
    </location>
</feature>
<keyword evidence="8" id="KW-0443">Lipid metabolism</keyword>
<dbReference type="GO" id="GO:0008444">
    <property type="term" value="F:CDP-diacylglycerol-glycerol-3-phosphate 3-phosphatidyltransferase activity"/>
    <property type="evidence" value="ECO:0007669"/>
    <property type="project" value="InterPro"/>
</dbReference>
<evidence type="ECO:0000256" key="14">
    <source>
        <dbReference type="SAM" id="Phobius"/>
    </source>
</evidence>
<evidence type="ECO:0000256" key="8">
    <source>
        <dbReference type="ARBA" id="ARBA00023098"/>
    </source>
</evidence>
<evidence type="ECO:0000256" key="12">
    <source>
        <dbReference type="RuleBase" id="RU003750"/>
    </source>
</evidence>
<feature type="region of interest" description="Disordered" evidence="13">
    <location>
        <begin position="85"/>
        <end position="233"/>
    </location>
</feature>
<comment type="similarity">
    <text evidence="3 12">Belongs to the CDP-alcohol phosphatidyltransferase class-I family.</text>
</comment>
<evidence type="ECO:0000256" key="11">
    <source>
        <dbReference type="ARBA" id="ARBA00023264"/>
    </source>
</evidence>
<accession>A0A176WHM7</accession>
<dbReference type="GO" id="GO:0009941">
    <property type="term" value="C:chloroplast envelope"/>
    <property type="evidence" value="ECO:0007669"/>
    <property type="project" value="TreeGrafter"/>
</dbReference>
<feature type="compositionally biased region" description="Basic and acidic residues" evidence="13">
    <location>
        <begin position="33"/>
        <end position="55"/>
    </location>
</feature>
<proteinExistence type="inferred from homology"/>
<dbReference type="Pfam" id="PF01066">
    <property type="entry name" value="CDP-OH_P_transf"/>
    <property type="match status" value="1"/>
</dbReference>
<evidence type="ECO:0000256" key="1">
    <source>
        <dbReference type="ARBA" id="ARBA00001936"/>
    </source>
</evidence>
<reference evidence="15" key="1">
    <citation type="submission" date="2016-03" db="EMBL/GenBank/DDBJ databases">
        <title>Mechanisms controlling the formation of the plant cell surface in tip-growing cells are functionally conserved among land plants.</title>
        <authorList>
            <person name="Honkanen S."/>
            <person name="Jones V.A."/>
            <person name="Morieri G."/>
            <person name="Champion C."/>
            <person name="Hetherington A.J."/>
            <person name="Kelly S."/>
            <person name="Saint-Marcoux D."/>
            <person name="Proust H."/>
            <person name="Prescott H."/>
            <person name="Dolan L."/>
        </authorList>
    </citation>
    <scope>NUCLEOTIDE SEQUENCE [LARGE SCALE GENOMIC DNA]</scope>
    <source>
        <tissue evidence="15">Whole gametophyte</tissue>
    </source>
</reference>
<dbReference type="NCBIfam" id="TIGR00560">
    <property type="entry name" value="pgsA"/>
    <property type="match status" value="1"/>
</dbReference>
<sequence length="705" mass="74146">MTNRARKRTRAEGDPQLPYEITTEALLGLTTNPEEHEPPSTSRKIENSKLFRRENTATASLPTEAQKQGVPASLCLSVCLHGRAPKTRDKEEVVDHDDGGGGSSSSSDRLAPRFSGKSDGQEVKIHGDELAAFPGRKNFKEDSESAERGEWATSSACPPPPPPATFLPPSLPPSSSSSSYFRRERRAKGAAKRRESLATWRRCSRHETQKEGTTTPFAAHCTGSRSSSSSSTREGGAWGVHHPFCCSSCSSCFFPLPPLAVRAVLLELLIQREGEEMSIIAARGGAGGLVGAWGGTGRAGAEARARPRGVGSTRPCDCGAASWWSWARASSRICESRCSSSSSSSQAPRRRRSTRSSSSGGGGGGGADASLRIGQACLGRCRSGGELFRLRAGRRRAPSVVAAAAAVPLSAAAAAAARGLVDECPRFRYATEIRSRPSAASCVFALATMRGRGDGWKRAGAGAGGALEQQARKNSFSRGAFADDDNMSGAPLMNNGNSDNIVPPPVHTTKLLTLPTILTLARVAAVPAILAVFYCKETWATAAGAAIFIIAAITDWLDGYLARKMGSSSAFGAFLDPVADKLMVAAALVLLCTRPLPMSGFATIPWLLPVPTIAIIGREITMSAVREWAAAQGADVLKAVAVNNLGKIKTASQMIAITLLLATGDGGLDSKIASYLGIALLYIAAGLALWSLALYMKGIWGFLSK</sequence>
<gene>
    <name evidence="15" type="ORF">AXG93_1838s1150</name>
</gene>
<dbReference type="Gene3D" id="1.20.120.1760">
    <property type="match status" value="1"/>
</dbReference>
<keyword evidence="11" id="KW-1208">Phospholipid metabolism</keyword>
<dbReference type="GO" id="GO:0016020">
    <property type="term" value="C:membrane"/>
    <property type="evidence" value="ECO:0007669"/>
    <property type="project" value="UniProtKB-SubCell"/>
</dbReference>
<dbReference type="InterPro" id="IPR048254">
    <property type="entry name" value="CDP_ALCOHOL_P_TRANSF_CS"/>
</dbReference>
<feature type="compositionally biased region" description="Low complexity" evidence="13">
    <location>
        <begin position="338"/>
        <end position="347"/>
    </location>
</feature>
<protein>
    <recommendedName>
        <fullName evidence="17">CDP-diacylglycerol--glycerol-3-phosphate 3-phosphatidyltransferase</fullName>
    </recommendedName>
</protein>
<feature type="transmembrane region" description="Helical" evidence="14">
    <location>
        <begin position="672"/>
        <end position="695"/>
    </location>
</feature>
<evidence type="ECO:0000256" key="6">
    <source>
        <dbReference type="ARBA" id="ARBA00022692"/>
    </source>
</evidence>
<feature type="compositionally biased region" description="Basic and acidic residues" evidence="13">
    <location>
        <begin position="119"/>
        <end position="129"/>
    </location>
</feature>
<keyword evidence="7 14" id="KW-1133">Transmembrane helix</keyword>
<dbReference type="GO" id="GO:0006655">
    <property type="term" value="P:phosphatidylglycerol biosynthetic process"/>
    <property type="evidence" value="ECO:0007669"/>
    <property type="project" value="UniProtKB-ARBA"/>
</dbReference>
<evidence type="ECO:0008006" key="17">
    <source>
        <dbReference type="Google" id="ProtNLM"/>
    </source>
</evidence>
<evidence type="ECO:0000256" key="3">
    <source>
        <dbReference type="ARBA" id="ARBA00010441"/>
    </source>
</evidence>
<comment type="cofactor">
    <cofactor evidence="1">
        <name>Mn(2+)</name>
        <dbReference type="ChEBI" id="CHEBI:29035"/>
    </cofactor>
</comment>
<dbReference type="InterPro" id="IPR004570">
    <property type="entry name" value="Phosphatidylglycerol_P_synth"/>
</dbReference>
<evidence type="ECO:0000313" key="16">
    <source>
        <dbReference type="Proteomes" id="UP000077202"/>
    </source>
</evidence>
<dbReference type="AlphaFoldDB" id="A0A176WHM7"/>
<dbReference type="PANTHER" id="PTHR14269">
    <property type="entry name" value="CDP-DIACYLGLYCEROL--GLYCEROL-3-PHOSPHATE 3-PHOSPHATIDYLTRANSFERASE-RELATED"/>
    <property type="match status" value="1"/>
</dbReference>
<feature type="transmembrane region" description="Helical" evidence="14">
    <location>
        <begin position="582"/>
        <end position="608"/>
    </location>
</feature>
<keyword evidence="4" id="KW-0444">Lipid biosynthesis</keyword>
<feature type="compositionally biased region" description="Pro residues" evidence="13">
    <location>
        <begin position="157"/>
        <end position="172"/>
    </location>
</feature>
<organism evidence="15 16">
    <name type="scientific">Marchantia polymorpha subsp. ruderalis</name>
    <dbReference type="NCBI Taxonomy" id="1480154"/>
    <lineage>
        <taxon>Eukaryota</taxon>
        <taxon>Viridiplantae</taxon>
        <taxon>Streptophyta</taxon>
        <taxon>Embryophyta</taxon>
        <taxon>Marchantiophyta</taxon>
        <taxon>Marchantiopsida</taxon>
        <taxon>Marchantiidae</taxon>
        <taxon>Marchantiales</taxon>
        <taxon>Marchantiaceae</taxon>
        <taxon>Marchantia</taxon>
    </lineage>
</organism>
<feature type="compositionally biased region" description="Basic and acidic residues" evidence="13">
    <location>
        <begin position="86"/>
        <end position="99"/>
    </location>
</feature>
<evidence type="ECO:0000256" key="10">
    <source>
        <dbReference type="ARBA" id="ARBA00023209"/>
    </source>
</evidence>
<feature type="compositionally biased region" description="Basic and acidic residues" evidence="13">
    <location>
        <begin position="138"/>
        <end position="150"/>
    </location>
</feature>
<dbReference type="PANTHER" id="PTHR14269:SF62">
    <property type="entry name" value="CDP-DIACYLGLYCEROL--GLYCEROL-3-PHOSPHATE 3-PHOSPHATIDYLTRANSFERASE 1, CHLOROPLASTIC"/>
    <property type="match status" value="1"/>
</dbReference>
<feature type="compositionally biased region" description="Polar residues" evidence="13">
    <location>
        <begin position="56"/>
        <end position="66"/>
    </location>
</feature>
<dbReference type="FunFam" id="1.20.120.1760:FF:000008">
    <property type="entry name" value="CDP-diacylglycerol--glycerol-3-phosphate 3-phosphatidyltransferase 2"/>
    <property type="match status" value="1"/>
</dbReference>
<dbReference type="Proteomes" id="UP000077202">
    <property type="component" value="Unassembled WGS sequence"/>
</dbReference>
<evidence type="ECO:0000256" key="2">
    <source>
        <dbReference type="ARBA" id="ARBA00004141"/>
    </source>
</evidence>
<evidence type="ECO:0000313" key="15">
    <source>
        <dbReference type="EMBL" id="OAE31805.1"/>
    </source>
</evidence>
<keyword evidence="5 12" id="KW-0808">Transferase</keyword>
<keyword evidence="10" id="KW-0594">Phospholipid biosynthesis</keyword>